<dbReference type="AlphaFoldDB" id="A0AAV4QES9"/>
<comment type="caution">
    <text evidence="1">The sequence shown here is derived from an EMBL/GenBank/DDBJ whole genome shotgun (WGS) entry which is preliminary data.</text>
</comment>
<name>A0AAV4QES9_CAEEX</name>
<evidence type="ECO:0000313" key="1">
    <source>
        <dbReference type="EMBL" id="GIY06581.1"/>
    </source>
</evidence>
<proteinExistence type="predicted"/>
<keyword evidence="2" id="KW-1185">Reference proteome</keyword>
<organism evidence="1 2">
    <name type="scientific">Caerostris extrusa</name>
    <name type="common">Bark spider</name>
    <name type="synonym">Caerostris bankana</name>
    <dbReference type="NCBI Taxonomy" id="172846"/>
    <lineage>
        <taxon>Eukaryota</taxon>
        <taxon>Metazoa</taxon>
        <taxon>Ecdysozoa</taxon>
        <taxon>Arthropoda</taxon>
        <taxon>Chelicerata</taxon>
        <taxon>Arachnida</taxon>
        <taxon>Araneae</taxon>
        <taxon>Araneomorphae</taxon>
        <taxon>Entelegynae</taxon>
        <taxon>Araneoidea</taxon>
        <taxon>Araneidae</taxon>
        <taxon>Caerostris</taxon>
    </lineage>
</organism>
<reference evidence="1 2" key="1">
    <citation type="submission" date="2021-06" db="EMBL/GenBank/DDBJ databases">
        <title>Caerostris extrusa draft genome.</title>
        <authorList>
            <person name="Kono N."/>
            <person name="Arakawa K."/>
        </authorList>
    </citation>
    <scope>NUCLEOTIDE SEQUENCE [LARGE SCALE GENOMIC DNA]</scope>
</reference>
<dbReference type="EMBL" id="BPLR01005976">
    <property type="protein sequence ID" value="GIY06581.1"/>
    <property type="molecule type" value="Genomic_DNA"/>
</dbReference>
<gene>
    <name evidence="1" type="ORF">CEXT_199791</name>
</gene>
<accession>A0AAV4QES9</accession>
<dbReference type="Proteomes" id="UP001054945">
    <property type="component" value="Unassembled WGS sequence"/>
</dbReference>
<sequence>MSSEKNSSSELFLACERTFRFSGVTRDPLRQLKCIKIENITAYFCQEDNDDVIEALYSVLTSLFSLMFDKWAISKKTIPVKLRLFIGVFHRQIGHLNQFVDSLPQVRTRETSPGGRRASAFLGQSDGLSGVKLRAVTEGEIENCKSRD</sequence>
<evidence type="ECO:0000313" key="2">
    <source>
        <dbReference type="Proteomes" id="UP001054945"/>
    </source>
</evidence>
<protein>
    <submittedName>
        <fullName evidence="1">Uncharacterized protein</fullName>
    </submittedName>
</protein>